<evidence type="ECO:0000256" key="6">
    <source>
        <dbReference type="SAM" id="Phobius"/>
    </source>
</evidence>
<feature type="transmembrane region" description="Helical" evidence="6">
    <location>
        <begin position="63"/>
        <end position="88"/>
    </location>
</feature>
<feature type="transmembrane region" description="Helical" evidence="6">
    <location>
        <begin position="323"/>
        <end position="344"/>
    </location>
</feature>
<reference evidence="7" key="1">
    <citation type="submission" date="2020-06" db="EMBL/GenBank/DDBJ databases">
        <title>WGS assembly of Ceratodon purpureus strain R40.</title>
        <authorList>
            <person name="Carey S.B."/>
            <person name="Jenkins J."/>
            <person name="Shu S."/>
            <person name="Lovell J.T."/>
            <person name="Sreedasyam A."/>
            <person name="Maumus F."/>
            <person name="Tiley G.P."/>
            <person name="Fernandez-Pozo N."/>
            <person name="Barry K."/>
            <person name="Chen C."/>
            <person name="Wang M."/>
            <person name="Lipzen A."/>
            <person name="Daum C."/>
            <person name="Saski C.A."/>
            <person name="Payton A.C."/>
            <person name="Mcbreen J.C."/>
            <person name="Conrad R.E."/>
            <person name="Kollar L.M."/>
            <person name="Olsson S."/>
            <person name="Huttunen S."/>
            <person name="Landis J.B."/>
            <person name="Wickett N.J."/>
            <person name="Johnson M.G."/>
            <person name="Rensing S.A."/>
            <person name="Grimwood J."/>
            <person name="Schmutz J."/>
            <person name="Mcdaniel S.F."/>
        </authorList>
    </citation>
    <scope>NUCLEOTIDE SEQUENCE</scope>
    <source>
        <strain evidence="7">R40</strain>
    </source>
</reference>
<dbReference type="GO" id="GO:0015180">
    <property type="term" value="F:L-alanine transmembrane transporter activity"/>
    <property type="evidence" value="ECO:0007669"/>
    <property type="project" value="TreeGrafter"/>
</dbReference>
<feature type="transmembrane region" description="Helical" evidence="6">
    <location>
        <begin position="404"/>
        <end position="427"/>
    </location>
</feature>
<gene>
    <name evidence="7" type="ORF">KC19_4G243800</name>
</gene>
<keyword evidence="3 6" id="KW-0812">Transmembrane</keyword>
<dbReference type="EMBL" id="CM026424">
    <property type="protein sequence ID" value="KAG0581342.1"/>
    <property type="molecule type" value="Genomic_DNA"/>
</dbReference>
<evidence type="ECO:0000256" key="4">
    <source>
        <dbReference type="ARBA" id="ARBA00022989"/>
    </source>
</evidence>
<feature type="transmembrane region" description="Helical" evidence="6">
    <location>
        <begin position="269"/>
        <end position="294"/>
    </location>
</feature>
<feature type="transmembrane region" description="Helical" evidence="6">
    <location>
        <begin position="28"/>
        <end position="51"/>
    </location>
</feature>
<evidence type="ECO:0000256" key="2">
    <source>
        <dbReference type="ARBA" id="ARBA00022448"/>
    </source>
</evidence>
<dbReference type="AlphaFoldDB" id="A0A8T0ID56"/>
<dbReference type="PANTHER" id="PTHR45649:SF30">
    <property type="entry name" value="AMINO-ACID PERMEASE BAT1"/>
    <property type="match status" value="1"/>
</dbReference>
<dbReference type="GO" id="GO:0015189">
    <property type="term" value="F:L-lysine transmembrane transporter activity"/>
    <property type="evidence" value="ECO:0007669"/>
    <property type="project" value="TreeGrafter"/>
</dbReference>
<evidence type="ECO:0000256" key="1">
    <source>
        <dbReference type="ARBA" id="ARBA00004141"/>
    </source>
</evidence>
<protein>
    <submittedName>
        <fullName evidence="7">Uncharacterized protein</fullName>
    </submittedName>
</protein>
<feature type="transmembrane region" description="Helical" evidence="6">
    <location>
        <begin position="378"/>
        <end position="398"/>
    </location>
</feature>
<dbReference type="Proteomes" id="UP000822688">
    <property type="component" value="Chromosome 4"/>
</dbReference>
<feature type="transmembrane region" description="Helical" evidence="6">
    <location>
        <begin position="158"/>
        <end position="177"/>
    </location>
</feature>
<keyword evidence="4 6" id="KW-1133">Transmembrane helix</keyword>
<keyword evidence="5 6" id="KW-0472">Membrane</keyword>
<dbReference type="PANTHER" id="PTHR45649">
    <property type="entry name" value="AMINO-ACID PERMEASE BAT1"/>
    <property type="match status" value="1"/>
</dbReference>
<proteinExistence type="predicted"/>
<feature type="transmembrane region" description="Helical" evidence="6">
    <location>
        <begin position="448"/>
        <end position="471"/>
    </location>
</feature>
<dbReference type="InterPro" id="IPR002293">
    <property type="entry name" value="AA/rel_permease1"/>
</dbReference>
<accession>A0A8T0ID56</accession>
<evidence type="ECO:0000256" key="3">
    <source>
        <dbReference type="ARBA" id="ARBA00022692"/>
    </source>
</evidence>
<name>A0A8T0ID56_CERPU</name>
<dbReference type="Gene3D" id="1.20.1740.10">
    <property type="entry name" value="Amino acid/polyamine transporter I"/>
    <property type="match status" value="1"/>
</dbReference>
<dbReference type="PIRSF" id="PIRSF006060">
    <property type="entry name" value="AA_transporter"/>
    <property type="match status" value="1"/>
</dbReference>
<dbReference type="GO" id="GO:0016020">
    <property type="term" value="C:membrane"/>
    <property type="evidence" value="ECO:0007669"/>
    <property type="project" value="UniProtKB-SubCell"/>
</dbReference>
<feature type="transmembrane region" description="Helical" evidence="6">
    <location>
        <begin position="184"/>
        <end position="208"/>
    </location>
</feature>
<feature type="transmembrane region" description="Helical" evidence="6">
    <location>
        <begin position="477"/>
        <end position="498"/>
    </location>
</feature>
<evidence type="ECO:0000313" key="7">
    <source>
        <dbReference type="EMBL" id="KAG0581342.1"/>
    </source>
</evidence>
<evidence type="ECO:0000313" key="8">
    <source>
        <dbReference type="Proteomes" id="UP000822688"/>
    </source>
</evidence>
<dbReference type="GO" id="GO:0005313">
    <property type="term" value="F:L-glutamate transmembrane transporter activity"/>
    <property type="evidence" value="ECO:0007669"/>
    <property type="project" value="TreeGrafter"/>
</dbReference>
<comment type="subcellular location">
    <subcellularLocation>
        <location evidence="1">Membrane</location>
        <topology evidence="1">Multi-pass membrane protein</topology>
    </subcellularLocation>
</comment>
<evidence type="ECO:0000256" key="5">
    <source>
        <dbReference type="ARBA" id="ARBA00023136"/>
    </source>
</evidence>
<keyword evidence="2" id="KW-0813">Transport</keyword>
<dbReference type="Pfam" id="PF13520">
    <property type="entry name" value="AA_permease_2"/>
    <property type="match status" value="1"/>
</dbReference>
<organism evidence="7 8">
    <name type="scientific">Ceratodon purpureus</name>
    <name type="common">Fire moss</name>
    <name type="synonym">Dicranum purpureum</name>
    <dbReference type="NCBI Taxonomy" id="3225"/>
    <lineage>
        <taxon>Eukaryota</taxon>
        <taxon>Viridiplantae</taxon>
        <taxon>Streptophyta</taxon>
        <taxon>Embryophyta</taxon>
        <taxon>Bryophyta</taxon>
        <taxon>Bryophytina</taxon>
        <taxon>Bryopsida</taxon>
        <taxon>Dicranidae</taxon>
        <taxon>Pseudoditrichales</taxon>
        <taxon>Ditrichaceae</taxon>
        <taxon>Ceratodon</taxon>
    </lineage>
</organism>
<dbReference type="GO" id="GO:0015185">
    <property type="term" value="F:gamma-aminobutyric acid transmembrane transporter activity"/>
    <property type="evidence" value="ECO:0007669"/>
    <property type="project" value="TreeGrafter"/>
</dbReference>
<comment type="caution">
    <text evidence="7">The sequence shown here is derived from an EMBL/GenBank/DDBJ whole genome shotgun (WGS) entry which is preliminary data.</text>
</comment>
<keyword evidence="8" id="KW-1185">Reference proteome</keyword>
<sequence length="527" mass="57489">MVELAAVMDSGQKRLHELGYKQELTRTLSAISSFALCLSVLSILLGVTALYNTGLTYGGTISFTWGWFICGFFNLLVGLAMAEICSAFPTSGGLYFWSSQMASPKWKPFAAWITGWYNVVGQWASTCSVSFAVSQMVQVMVLLGTGGTNGGGYLMNKYQMVATNAAILFSTGLLNCLPIGYLDYLGLFSAAWNFVGTFLLIVVIPAVATERQTFSFVFTSFHVPTDLNLPSRPYVFLLGLLMSQYAICGFDASAHMSEETKASDRNGPFGILAAIIVSIVLGYAYIMGITFAVMDPDMLLDPANDAGGYAIGQLFYQVFKDRYGTGTGGIFCMGIVAVAVYLCCMSCITSNSRMTYAFSRDGALPLSKLWHKVNRHEVPIYAVWLSAFMAFVMTLPSLGSLVAFQAMVSIATIGSYISYAIPIFIRITLAHRTFVPGPVNLGPRWRSLAVGWLAVIWVATITVLFCLPVRYPLDTESLNYTPAAVGGVFVLVMSYWLLSARKWFKGPQQNFNYVPSLPGTDSKIAYA</sequence>